<protein>
    <submittedName>
        <fullName evidence="2">Uncharacterized protein</fullName>
    </submittedName>
</protein>
<accession>A0AAV6GVP3</accession>
<proteinExistence type="predicted"/>
<dbReference type="Proteomes" id="UP000823561">
    <property type="component" value="Chromosome 6"/>
</dbReference>
<dbReference type="EMBL" id="JADWDJ010000006">
    <property type="protein sequence ID" value="KAG5279198.1"/>
    <property type="molecule type" value="Genomic_DNA"/>
</dbReference>
<feature type="region of interest" description="Disordered" evidence="1">
    <location>
        <begin position="36"/>
        <end position="57"/>
    </location>
</feature>
<evidence type="ECO:0000256" key="1">
    <source>
        <dbReference type="SAM" id="MobiDB-lite"/>
    </source>
</evidence>
<sequence length="93" mass="10383">MKGSKPHGGRQAAGLHLPQRPARICIDLDRQTQSRYQVRRRTAKDTVAEPEVAEPEVAYPAGHTAEQFQDFGIHAKAIFRVADLVCTRQCSEL</sequence>
<dbReference type="AlphaFoldDB" id="A0AAV6GVP3"/>
<keyword evidence="3" id="KW-1185">Reference proteome</keyword>
<organism evidence="2 3">
    <name type="scientific">Alosa alosa</name>
    <name type="common">allis shad</name>
    <dbReference type="NCBI Taxonomy" id="278164"/>
    <lineage>
        <taxon>Eukaryota</taxon>
        <taxon>Metazoa</taxon>
        <taxon>Chordata</taxon>
        <taxon>Craniata</taxon>
        <taxon>Vertebrata</taxon>
        <taxon>Euteleostomi</taxon>
        <taxon>Actinopterygii</taxon>
        <taxon>Neopterygii</taxon>
        <taxon>Teleostei</taxon>
        <taxon>Clupei</taxon>
        <taxon>Clupeiformes</taxon>
        <taxon>Clupeoidei</taxon>
        <taxon>Clupeidae</taxon>
        <taxon>Alosa</taxon>
    </lineage>
</organism>
<evidence type="ECO:0000313" key="2">
    <source>
        <dbReference type="EMBL" id="KAG5279198.1"/>
    </source>
</evidence>
<name>A0AAV6GVP3_9TELE</name>
<reference evidence="2" key="1">
    <citation type="submission" date="2020-10" db="EMBL/GenBank/DDBJ databases">
        <title>Chromosome-scale genome assembly of the Allis shad, Alosa alosa.</title>
        <authorList>
            <person name="Margot Z."/>
            <person name="Christophe K."/>
            <person name="Cabau C."/>
            <person name="Louis A."/>
            <person name="Berthelot C."/>
            <person name="Parey E."/>
            <person name="Roest Crollius H."/>
            <person name="Montfort J."/>
            <person name="Robinson-Rechavi M."/>
            <person name="Bucao C."/>
            <person name="Bouchez O."/>
            <person name="Gislard M."/>
            <person name="Lluch J."/>
            <person name="Milhes M."/>
            <person name="Lampietro C."/>
            <person name="Lopez Roques C."/>
            <person name="Donnadieu C."/>
            <person name="Braasch I."/>
            <person name="Desvignes T."/>
            <person name="Postlethwait J."/>
            <person name="Bobe J."/>
            <person name="Guiguen Y."/>
        </authorList>
    </citation>
    <scope>NUCLEOTIDE SEQUENCE</scope>
    <source>
        <strain evidence="2">M-15738</strain>
        <tissue evidence="2">Blood</tissue>
    </source>
</reference>
<comment type="caution">
    <text evidence="2">The sequence shown here is derived from an EMBL/GenBank/DDBJ whole genome shotgun (WGS) entry which is preliminary data.</text>
</comment>
<evidence type="ECO:0000313" key="3">
    <source>
        <dbReference type="Proteomes" id="UP000823561"/>
    </source>
</evidence>
<gene>
    <name evidence="2" type="ORF">AALO_G00075150</name>
</gene>